<dbReference type="InterPro" id="IPR016516">
    <property type="entry name" value="UCP07580"/>
</dbReference>
<dbReference type="PIRSF" id="PIRSF007580">
    <property type="entry name" value="UCP07580"/>
    <property type="match status" value="1"/>
</dbReference>
<keyword evidence="3" id="KW-1185">Reference proteome</keyword>
<proteinExistence type="predicted"/>
<dbReference type="AlphaFoldDB" id="A0A2T5J341"/>
<organism evidence="2 3">
    <name type="scientific">Agitococcus lubricus</name>
    <dbReference type="NCBI Taxonomy" id="1077255"/>
    <lineage>
        <taxon>Bacteria</taxon>
        <taxon>Pseudomonadati</taxon>
        <taxon>Pseudomonadota</taxon>
        <taxon>Gammaproteobacteria</taxon>
        <taxon>Moraxellales</taxon>
        <taxon>Moraxellaceae</taxon>
        <taxon>Agitococcus</taxon>
    </lineage>
</organism>
<evidence type="ECO:0008006" key="4">
    <source>
        <dbReference type="Google" id="ProtNLM"/>
    </source>
</evidence>
<gene>
    <name evidence="2" type="ORF">C8N29_10127</name>
</gene>
<sequence>MLNTKSSPTTTRKLAGTQVGIPPRQMDFVPPTHAARYFFYNNATATLFFAVLSGIFPAGERFFVESVRRFRNDIKDETLKAQVSGFIGQEALHGREHDRLNTMLAERGFDMRMPIKGIDLSLWLLNQLPARQQLACTIFMEHFTALLAEQWLSNIEFQQLADPDMIKLWQWHALEELEHKSVAYDVYDLIGNKPYERVLAALYVIAAIAPTVLASWAYLVAREHKPQKWRDIKQGITILLGKKGFITTILPQMPVFFQKKFHPKQHNTQHLESMWRDKLFGEFGTLLSELKNPDAVRLH</sequence>
<reference evidence="2 3" key="1">
    <citation type="submission" date="2018-04" db="EMBL/GenBank/DDBJ databases">
        <title>Genomic Encyclopedia of Archaeal and Bacterial Type Strains, Phase II (KMG-II): from individual species to whole genera.</title>
        <authorList>
            <person name="Goeker M."/>
        </authorList>
    </citation>
    <scope>NUCLEOTIDE SEQUENCE [LARGE SCALE GENOMIC DNA]</scope>
    <source>
        <strain evidence="2 3">DSM 5822</strain>
    </source>
</reference>
<name>A0A2T5J341_9GAMM</name>
<keyword evidence="1" id="KW-0812">Transmembrane</keyword>
<dbReference type="EMBL" id="QAON01000001">
    <property type="protein sequence ID" value="PTQ90958.1"/>
    <property type="molecule type" value="Genomic_DNA"/>
</dbReference>
<keyword evidence="1" id="KW-0472">Membrane</keyword>
<keyword evidence="1" id="KW-1133">Transmembrane helix</keyword>
<evidence type="ECO:0000313" key="3">
    <source>
        <dbReference type="Proteomes" id="UP000244223"/>
    </source>
</evidence>
<protein>
    <recommendedName>
        <fullName evidence="4">Metal-dependent hydrolase</fullName>
    </recommendedName>
</protein>
<comment type="caution">
    <text evidence="2">The sequence shown here is derived from an EMBL/GenBank/DDBJ whole genome shotgun (WGS) entry which is preliminary data.</text>
</comment>
<feature type="transmembrane region" description="Helical" evidence="1">
    <location>
        <begin position="200"/>
        <end position="221"/>
    </location>
</feature>
<dbReference type="OrthoDB" id="485478at2"/>
<dbReference type="Pfam" id="PF10118">
    <property type="entry name" value="Metal_hydrol"/>
    <property type="match status" value="1"/>
</dbReference>
<evidence type="ECO:0000256" key="1">
    <source>
        <dbReference type="SAM" id="Phobius"/>
    </source>
</evidence>
<dbReference type="PANTHER" id="PTHR39456:SF1">
    <property type="entry name" value="METAL-DEPENDENT HYDROLASE"/>
    <property type="match status" value="1"/>
</dbReference>
<evidence type="ECO:0000313" key="2">
    <source>
        <dbReference type="EMBL" id="PTQ90958.1"/>
    </source>
</evidence>
<dbReference type="PANTHER" id="PTHR39456">
    <property type="entry name" value="METAL-DEPENDENT HYDROLASE"/>
    <property type="match status" value="1"/>
</dbReference>
<dbReference type="Proteomes" id="UP000244223">
    <property type="component" value="Unassembled WGS sequence"/>
</dbReference>
<accession>A0A2T5J341</accession>